<dbReference type="InterPro" id="IPR007325">
    <property type="entry name" value="KFase/CYL"/>
</dbReference>
<dbReference type="PANTHER" id="PTHR34861:SF10">
    <property type="entry name" value="CYCLASE"/>
    <property type="match status" value="1"/>
</dbReference>
<proteinExistence type="predicted"/>
<evidence type="ECO:0000256" key="1">
    <source>
        <dbReference type="SAM" id="SignalP"/>
    </source>
</evidence>
<name>A0A937CTQ1_9BURK</name>
<dbReference type="InterPro" id="IPR037175">
    <property type="entry name" value="KFase_sf"/>
</dbReference>
<dbReference type="GO" id="GO:0019441">
    <property type="term" value="P:L-tryptophan catabolic process to kynurenine"/>
    <property type="evidence" value="ECO:0007669"/>
    <property type="project" value="InterPro"/>
</dbReference>
<dbReference type="Pfam" id="PF04199">
    <property type="entry name" value="Cyclase"/>
    <property type="match status" value="1"/>
</dbReference>
<accession>A0A937CTQ1</accession>
<dbReference type="Gene3D" id="3.50.30.50">
    <property type="entry name" value="Putative cyclase"/>
    <property type="match status" value="1"/>
</dbReference>
<sequence length="326" mass="34298">MKKAYALPFAVRPVRAVLAAALAALCAGCAAPGPGGSSAATPAFIASLRSARLIDLSHTWEIQSPVASVNPPYSFALSATHGKTRGSFRDDNQLSFAAEQMQWSGQHGAPSIDAIGHIGREGKLFGGVDAERATAQPEGIGASGVGAHLAIDQFPNDLLVNRGVLLDVASVVMNGPAPLPANFEITGEHLELAARQHGVRLQRGDTVFIRTGWGQHFKGNAALYAGDNSPGPSLNAAEYLIRQGARVVGDDTLTFEKRPPIVTSPKFQVFPVHMRLIADSGIYIVENLNLEELAAAKAYEFAVVVPPLKVKGGTGSAVRIFALVPR</sequence>
<dbReference type="Proteomes" id="UP000599109">
    <property type="component" value="Unassembled WGS sequence"/>
</dbReference>
<keyword evidence="3" id="KW-1185">Reference proteome</keyword>
<organism evidence="2 3">
    <name type="scientific">Ramlibacter monticola</name>
    <dbReference type="NCBI Taxonomy" id="1926872"/>
    <lineage>
        <taxon>Bacteria</taxon>
        <taxon>Pseudomonadati</taxon>
        <taxon>Pseudomonadota</taxon>
        <taxon>Betaproteobacteria</taxon>
        <taxon>Burkholderiales</taxon>
        <taxon>Comamonadaceae</taxon>
        <taxon>Ramlibacter</taxon>
    </lineage>
</organism>
<feature type="signal peptide" evidence="1">
    <location>
        <begin position="1"/>
        <end position="19"/>
    </location>
</feature>
<dbReference type="RefSeq" id="WP_201675228.1">
    <property type="nucleotide sequence ID" value="NZ_JAEQNE010000003.1"/>
</dbReference>
<dbReference type="PANTHER" id="PTHR34861">
    <property type="match status" value="1"/>
</dbReference>
<dbReference type="GO" id="GO:0004061">
    <property type="term" value="F:arylformamidase activity"/>
    <property type="evidence" value="ECO:0007669"/>
    <property type="project" value="InterPro"/>
</dbReference>
<gene>
    <name evidence="2" type="ORF">JJ685_15840</name>
</gene>
<keyword evidence="1" id="KW-0732">Signal</keyword>
<comment type="caution">
    <text evidence="2">The sequence shown here is derived from an EMBL/GenBank/DDBJ whole genome shotgun (WGS) entry which is preliminary data.</text>
</comment>
<evidence type="ECO:0000313" key="3">
    <source>
        <dbReference type="Proteomes" id="UP000599109"/>
    </source>
</evidence>
<feature type="chain" id="PRO_5037175945" evidence="1">
    <location>
        <begin position="20"/>
        <end position="326"/>
    </location>
</feature>
<dbReference type="AlphaFoldDB" id="A0A937CTQ1"/>
<reference evidence="2 3" key="1">
    <citation type="journal article" date="2017" name="Int. J. Syst. Evol. Microbiol.">
        <title>Ramlibacter monticola sp. nov., isolated from forest soil.</title>
        <authorList>
            <person name="Chaudhary D.K."/>
            <person name="Kim J."/>
        </authorList>
    </citation>
    <scope>NUCLEOTIDE SEQUENCE [LARGE SCALE GENOMIC DNA]</scope>
    <source>
        <strain evidence="2 3">KACC 19175</strain>
    </source>
</reference>
<evidence type="ECO:0000313" key="2">
    <source>
        <dbReference type="EMBL" id="MBL0392611.1"/>
    </source>
</evidence>
<dbReference type="EMBL" id="JAEQNE010000003">
    <property type="protein sequence ID" value="MBL0392611.1"/>
    <property type="molecule type" value="Genomic_DNA"/>
</dbReference>
<protein>
    <submittedName>
        <fullName evidence="2">Cyclase family protein</fullName>
    </submittedName>
</protein>
<dbReference type="SUPFAM" id="SSF102198">
    <property type="entry name" value="Putative cyclase"/>
    <property type="match status" value="1"/>
</dbReference>